<dbReference type="OrthoDB" id="9808272at2"/>
<dbReference type="RefSeq" id="WP_025435908.1">
    <property type="nucleotide sequence ID" value="NZ_CP007452.1"/>
</dbReference>
<gene>
    <name evidence="3" type="primary">pilT</name>
    <name evidence="3" type="ORF">EAL2_c16400</name>
</gene>
<keyword evidence="4" id="KW-1185">Reference proteome</keyword>
<dbReference type="eggNOG" id="COG2805">
    <property type="taxonomic scope" value="Bacteria"/>
</dbReference>
<dbReference type="PROSITE" id="PS00662">
    <property type="entry name" value="T2SP_E"/>
    <property type="match status" value="1"/>
</dbReference>
<dbReference type="PANTHER" id="PTHR30486:SF16">
    <property type="entry name" value="TWITCHING MOTILITY PROTEIN PILT"/>
    <property type="match status" value="1"/>
</dbReference>
<dbReference type="GO" id="GO:0016887">
    <property type="term" value="F:ATP hydrolysis activity"/>
    <property type="evidence" value="ECO:0007669"/>
    <property type="project" value="InterPro"/>
</dbReference>
<dbReference type="NCBIfam" id="TIGR01420">
    <property type="entry name" value="pilT_fam"/>
    <property type="match status" value="1"/>
</dbReference>
<dbReference type="InterPro" id="IPR001482">
    <property type="entry name" value="T2SS/T4SS_dom"/>
</dbReference>
<evidence type="ECO:0000313" key="4">
    <source>
        <dbReference type="Proteomes" id="UP000019591"/>
    </source>
</evidence>
<name>W8T7Q6_PEPAC</name>
<dbReference type="SMART" id="SM00382">
    <property type="entry name" value="AAA"/>
    <property type="match status" value="1"/>
</dbReference>
<dbReference type="KEGG" id="eac:EAL2_c16400"/>
<dbReference type="InterPro" id="IPR006321">
    <property type="entry name" value="PilT/PilU"/>
</dbReference>
<accession>W8T7Q6</accession>
<dbReference type="PANTHER" id="PTHR30486">
    <property type="entry name" value="TWITCHING MOTILITY PROTEIN PILT"/>
    <property type="match status" value="1"/>
</dbReference>
<proteinExistence type="inferred from homology"/>
<dbReference type="Gene3D" id="3.30.450.90">
    <property type="match status" value="1"/>
</dbReference>
<evidence type="ECO:0000256" key="1">
    <source>
        <dbReference type="ARBA" id="ARBA00006611"/>
    </source>
</evidence>
<dbReference type="InterPro" id="IPR003593">
    <property type="entry name" value="AAA+_ATPase"/>
</dbReference>
<dbReference type="InterPro" id="IPR050921">
    <property type="entry name" value="T4SS_GSP_E_ATPase"/>
</dbReference>
<dbReference type="CDD" id="cd01131">
    <property type="entry name" value="PilT"/>
    <property type="match status" value="1"/>
</dbReference>
<evidence type="ECO:0000313" key="3">
    <source>
        <dbReference type="EMBL" id="AHM56935.1"/>
    </source>
</evidence>
<dbReference type="Gene3D" id="3.40.50.300">
    <property type="entry name" value="P-loop containing nucleotide triphosphate hydrolases"/>
    <property type="match status" value="1"/>
</dbReference>
<dbReference type="Pfam" id="PF00437">
    <property type="entry name" value="T2SSE"/>
    <property type="match status" value="1"/>
</dbReference>
<sequence>MTLRELAKLIVELNASDLHLSVGVPPIVRIDGKLQRLEGHEPWTPSDIEEAAMEFLGERHIEMLKEKGETDLSYSEVGVGRFRVNVFRQRGSYCVAMRVVALKIPTIDELGLPTAVREFSGKKRGLVLVTGPTGSGKTTTLASMVDEINRSRSCHILTLEEPIEYLHRHKLSIVNQREIGSDSHTYKDALRAALRQDPDVILIGEMRDLETISIALTAAETGHLVLSTLHTMDSVSTIERIIDVFPPSQQNQIKVQLATVLQGVVSQQLVNRADGEGRVVATEIMACNSAIRNHIREGKTHQIMSVIQTGAKHSMHTMDSSLARLYREGTISYDDALSCAFDKEALTRYI</sequence>
<protein>
    <submittedName>
        <fullName evidence="3">Twitching mobility protein PilT</fullName>
    </submittedName>
</protein>
<feature type="domain" description="Bacterial type II secretion system protein E" evidence="2">
    <location>
        <begin position="194"/>
        <end position="208"/>
    </location>
</feature>
<dbReference type="STRING" id="1286171.EAL2_c16400"/>
<dbReference type="AlphaFoldDB" id="W8T7Q6"/>
<dbReference type="EMBL" id="CP007452">
    <property type="protein sequence ID" value="AHM56935.1"/>
    <property type="molecule type" value="Genomic_DNA"/>
</dbReference>
<dbReference type="SUPFAM" id="SSF52540">
    <property type="entry name" value="P-loop containing nucleoside triphosphate hydrolases"/>
    <property type="match status" value="1"/>
</dbReference>
<dbReference type="GO" id="GO:0005524">
    <property type="term" value="F:ATP binding"/>
    <property type="evidence" value="ECO:0007669"/>
    <property type="project" value="InterPro"/>
</dbReference>
<evidence type="ECO:0000259" key="2">
    <source>
        <dbReference type="PROSITE" id="PS00662"/>
    </source>
</evidence>
<organism evidence="3 4">
    <name type="scientific">Peptoclostridium acidaminophilum DSM 3953</name>
    <dbReference type="NCBI Taxonomy" id="1286171"/>
    <lineage>
        <taxon>Bacteria</taxon>
        <taxon>Bacillati</taxon>
        <taxon>Bacillota</taxon>
        <taxon>Clostridia</taxon>
        <taxon>Peptostreptococcales</taxon>
        <taxon>Peptoclostridiaceae</taxon>
        <taxon>Peptoclostridium</taxon>
    </lineage>
</organism>
<reference evidence="3 4" key="1">
    <citation type="journal article" date="2014" name="Genome Announc.">
        <title>Complete Genome Sequence of Amino Acid-Utilizing Eubacterium acidaminophilum al-2 (DSM 3953).</title>
        <authorList>
            <person name="Poehlein A."/>
            <person name="Andreesen J.R."/>
            <person name="Daniel R."/>
        </authorList>
    </citation>
    <scope>NUCLEOTIDE SEQUENCE [LARGE SCALE GENOMIC DNA]</scope>
    <source>
        <strain evidence="3 4">DSM 3953</strain>
    </source>
</reference>
<comment type="similarity">
    <text evidence="1">Belongs to the GSP E family.</text>
</comment>
<dbReference type="InterPro" id="IPR027417">
    <property type="entry name" value="P-loop_NTPase"/>
</dbReference>
<dbReference type="PATRIC" id="fig|1286171.3.peg.1591"/>
<dbReference type="HOGENOM" id="CLU_013446_4_0_9"/>
<dbReference type="Proteomes" id="UP000019591">
    <property type="component" value="Chromosome"/>
</dbReference>